<organism evidence="1 2">
    <name type="scientific">Paramecium sonneborni</name>
    <dbReference type="NCBI Taxonomy" id="65129"/>
    <lineage>
        <taxon>Eukaryota</taxon>
        <taxon>Sar</taxon>
        <taxon>Alveolata</taxon>
        <taxon>Ciliophora</taxon>
        <taxon>Intramacronucleata</taxon>
        <taxon>Oligohymenophorea</taxon>
        <taxon>Peniculida</taxon>
        <taxon>Parameciidae</taxon>
        <taxon>Paramecium</taxon>
    </lineage>
</organism>
<sequence>MENHKEIIIQQKYIKTNYIFMEIIMEVHDQLIFIIWKRMDNMDKLISRIET</sequence>
<keyword evidence="2" id="KW-1185">Reference proteome</keyword>
<protein>
    <submittedName>
        <fullName evidence="1">Uncharacterized protein</fullName>
    </submittedName>
</protein>
<dbReference type="AlphaFoldDB" id="A0A8S1RJM7"/>
<name>A0A8S1RJM7_9CILI</name>
<reference evidence="1" key="1">
    <citation type="submission" date="2021-01" db="EMBL/GenBank/DDBJ databases">
        <authorList>
            <consortium name="Genoscope - CEA"/>
            <person name="William W."/>
        </authorList>
    </citation>
    <scope>NUCLEOTIDE SEQUENCE</scope>
</reference>
<comment type="caution">
    <text evidence="1">The sequence shown here is derived from an EMBL/GenBank/DDBJ whole genome shotgun (WGS) entry which is preliminary data.</text>
</comment>
<proteinExistence type="predicted"/>
<evidence type="ECO:0000313" key="2">
    <source>
        <dbReference type="Proteomes" id="UP000692954"/>
    </source>
</evidence>
<accession>A0A8S1RJM7</accession>
<dbReference type="EMBL" id="CAJJDN010000188">
    <property type="protein sequence ID" value="CAD8128408.1"/>
    <property type="molecule type" value="Genomic_DNA"/>
</dbReference>
<evidence type="ECO:0000313" key="1">
    <source>
        <dbReference type="EMBL" id="CAD8128408.1"/>
    </source>
</evidence>
<gene>
    <name evidence="1" type="ORF">PSON_ATCC_30995.1.T1880041</name>
</gene>
<dbReference type="Proteomes" id="UP000692954">
    <property type="component" value="Unassembled WGS sequence"/>
</dbReference>